<dbReference type="SUPFAM" id="SSF51735">
    <property type="entry name" value="NAD(P)-binding Rossmann-fold domains"/>
    <property type="match status" value="1"/>
</dbReference>
<sequence length="41" mass="4179">MKSIDGEIALVTGGGGGLGRLLSLRLANLGAIVIVWDINKS</sequence>
<dbReference type="PaxDb" id="67767-A0A0J7K191"/>
<accession>A0A0J7K191</accession>
<organism evidence="1 2">
    <name type="scientific">Lasius niger</name>
    <name type="common">Black garden ant</name>
    <dbReference type="NCBI Taxonomy" id="67767"/>
    <lineage>
        <taxon>Eukaryota</taxon>
        <taxon>Metazoa</taxon>
        <taxon>Ecdysozoa</taxon>
        <taxon>Arthropoda</taxon>
        <taxon>Hexapoda</taxon>
        <taxon>Insecta</taxon>
        <taxon>Pterygota</taxon>
        <taxon>Neoptera</taxon>
        <taxon>Endopterygota</taxon>
        <taxon>Hymenoptera</taxon>
        <taxon>Apocrita</taxon>
        <taxon>Aculeata</taxon>
        <taxon>Formicoidea</taxon>
        <taxon>Formicidae</taxon>
        <taxon>Formicinae</taxon>
        <taxon>Lasius</taxon>
        <taxon>Lasius</taxon>
    </lineage>
</organism>
<dbReference type="AlphaFoldDB" id="A0A0J7K191"/>
<dbReference type="Gene3D" id="3.40.50.720">
    <property type="entry name" value="NAD(P)-binding Rossmann-like Domain"/>
    <property type="match status" value="1"/>
</dbReference>
<keyword evidence="2" id="KW-1185">Reference proteome</keyword>
<dbReference type="GO" id="GO:0016616">
    <property type="term" value="F:oxidoreductase activity, acting on the CH-OH group of donors, NAD or NADP as acceptor"/>
    <property type="evidence" value="ECO:0007669"/>
    <property type="project" value="TreeGrafter"/>
</dbReference>
<evidence type="ECO:0000313" key="1">
    <source>
        <dbReference type="EMBL" id="KMQ84062.1"/>
    </source>
</evidence>
<evidence type="ECO:0000313" key="2">
    <source>
        <dbReference type="Proteomes" id="UP000036403"/>
    </source>
</evidence>
<dbReference type="Proteomes" id="UP000036403">
    <property type="component" value="Unassembled WGS sequence"/>
</dbReference>
<dbReference type="PANTHER" id="PTHR24322">
    <property type="entry name" value="PKSB"/>
    <property type="match status" value="1"/>
</dbReference>
<proteinExistence type="predicted"/>
<protein>
    <submittedName>
        <fullName evidence="1">Epidermal retinol dehydrogenase 2-like protein</fullName>
    </submittedName>
</protein>
<feature type="non-terminal residue" evidence="1">
    <location>
        <position position="41"/>
    </location>
</feature>
<reference evidence="1 2" key="1">
    <citation type="submission" date="2015-04" db="EMBL/GenBank/DDBJ databases">
        <title>Lasius niger genome sequencing.</title>
        <authorList>
            <person name="Konorov E.A."/>
            <person name="Nikitin M.A."/>
            <person name="Kirill M.V."/>
            <person name="Chang P."/>
        </authorList>
    </citation>
    <scope>NUCLEOTIDE SEQUENCE [LARGE SCALE GENOMIC DNA]</scope>
    <source>
        <tissue evidence="1">Whole</tissue>
    </source>
</reference>
<dbReference type="PANTHER" id="PTHR24322:SF748">
    <property type="entry name" value="FI23927P1-RELATED"/>
    <property type="match status" value="1"/>
</dbReference>
<name>A0A0J7K191_LASNI</name>
<gene>
    <name evidence="1" type="ORF">RF55_18494</name>
</gene>
<comment type="caution">
    <text evidence="1">The sequence shown here is derived from an EMBL/GenBank/DDBJ whole genome shotgun (WGS) entry which is preliminary data.</text>
</comment>
<dbReference type="STRING" id="67767.A0A0J7K191"/>
<dbReference type="EMBL" id="LBMM01017503">
    <property type="protein sequence ID" value="KMQ84062.1"/>
    <property type="molecule type" value="Genomic_DNA"/>
</dbReference>
<dbReference type="InterPro" id="IPR036291">
    <property type="entry name" value="NAD(P)-bd_dom_sf"/>
</dbReference>
<dbReference type="GO" id="GO:0005811">
    <property type="term" value="C:lipid droplet"/>
    <property type="evidence" value="ECO:0007669"/>
    <property type="project" value="TreeGrafter"/>
</dbReference>